<dbReference type="PANTHER" id="PTHR23402">
    <property type="entry name" value="PROTEASE FAMILY C15 PYROGLUTAMYL-PEPTIDASE I-RELATED"/>
    <property type="match status" value="1"/>
</dbReference>
<dbReference type="NCBIfam" id="TIGR00504">
    <property type="entry name" value="pyro_pdase"/>
    <property type="match status" value="1"/>
</dbReference>
<evidence type="ECO:0000256" key="5">
    <source>
        <dbReference type="ARBA" id="ARBA00022490"/>
    </source>
</evidence>
<evidence type="ECO:0000256" key="6">
    <source>
        <dbReference type="ARBA" id="ARBA00022670"/>
    </source>
</evidence>
<dbReference type="InterPro" id="IPR016125">
    <property type="entry name" value="Peptidase_C15-like"/>
</dbReference>
<evidence type="ECO:0000313" key="11">
    <source>
        <dbReference type="EMBL" id="HJC36172.1"/>
    </source>
</evidence>
<evidence type="ECO:0000256" key="1">
    <source>
        <dbReference type="ARBA" id="ARBA00001770"/>
    </source>
</evidence>
<comment type="function">
    <text evidence="2 9">Removes 5-oxoproline from various penultimate amino acid residues except L-proline.</text>
</comment>
<dbReference type="InterPro" id="IPR036440">
    <property type="entry name" value="Peptidase_C15-like_sf"/>
</dbReference>
<dbReference type="HAMAP" id="MF_00417">
    <property type="entry name" value="Pyrrolid_peptidase"/>
    <property type="match status" value="1"/>
</dbReference>
<dbReference type="FunFam" id="3.40.630.20:FF:000001">
    <property type="entry name" value="Pyrrolidone-carboxylate peptidase"/>
    <property type="match status" value="1"/>
</dbReference>
<dbReference type="EMBL" id="DWWM01000023">
    <property type="protein sequence ID" value="HJC36172.1"/>
    <property type="molecule type" value="Genomic_DNA"/>
</dbReference>
<accession>A0A9D2NQJ9</accession>
<dbReference type="GO" id="GO:0006508">
    <property type="term" value="P:proteolysis"/>
    <property type="evidence" value="ECO:0007669"/>
    <property type="project" value="UniProtKB-KW"/>
</dbReference>
<evidence type="ECO:0000256" key="8">
    <source>
        <dbReference type="ARBA" id="ARBA00022807"/>
    </source>
</evidence>
<dbReference type="PROSITE" id="PS01334">
    <property type="entry name" value="PYRASE_CYS"/>
    <property type="match status" value="1"/>
</dbReference>
<proteinExistence type="inferred from homology"/>
<evidence type="ECO:0000256" key="7">
    <source>
        <dbReference type="ARBA" id="ARBA00022801"/>
    </source>
</evidence>
<comment type="catalytic activity">
    <reaction evidence="1 9 10">
        <text>Release of an N-terminal pyroglutamyl group from a polypeptide, the second amino acid generally not being Pro.</text>
        <dbReference type="EC" id="3.4.19.3"/>
    </reaction>
</comment>
<dbReference type="InterPro" id="IPR033694">
    <property type="entry name" value="PGPEP1_Cys_AS"/>
</dbReference>
<keyword evidence="6 9" id="KW-0645">Protease</keyword>
<dbReference type="AlphaFoldDB" id="A0A9D2NQJ9"/>
<comment type="subunit">
    <text evidence="9">Homotetramer.</text>
</comment>
<dbReference type="PRINTS" id="PR00706">
    <property type="entry name" value="PYROGLUPTASE"/>
</dbReference>
<dbReference type="Pfam" id="PF01470">
    <property type="entry name" value="Peptidase_C15"/>
    <property type="match status" value="1"/>
</dbReference>
<dbReference type="InterPro" id="IPR000816">
    <property type="entry name" value="Peptidase_C15"/>
</dbReference>
<keyword evidence="7 9" id="KW-0378">Hydrolase</keyword>
<feature type="active site" evidence="9">
    <location>
        <position position="166"/>
    </location>
</feature>
<sequence length="215" mass="22963">MRKILVTGFDPFGGESINPAYEAVKLLPKQIMDAEVIKLEVPTVFNSGPDKAIAAIRATQPDFVLCIGQAGGRSQLTPEFVGINYAQARIPDNEGNQPRNEPLVPGAPTAYFTQLPVYAMVEKIKAKGLPAAVSYTAGTYVCNAMMYRVLHALNTEFPQIRGGFMHVPYATEQTVDQPAGTPGMNLQDIASGIETAIEAILENDADITAAGGATH</sequence>
<feature type="active site" evidence="9 10">
    <location>
        <position position="142"/>
    </location>
</feature>
<organism evidence="11 12">
    <name type="scientific">Candidatus Merdibacter merdavium</name>
    <dbReference type="NCBI Taxonomy" id="2838692"/>
    <lineage>
        <taxon>Bacteria</taxon>
        <taxon>Bacillati</taxon>
        <taxon>Bacillota</taxon>
        <taxon>Erysipelotrichia</taxon>
        <taxon>Erysipelotrichales</taxon>
        <taxon>Erysipelotrichaceae</taxon>
        <taxon>Merdibacter</taxon>
    </lineage>
</organism>
<comment type="caution">
    <text evidence="11">The sequence shown here is derived from an EMBL/GenBank/DDBJ whole genome shotgun (WGS) entry which is preliminary data.</text>
</comment>
<protein>
    <recommendedName>
        <fullName evidence="9">Pyrrolidone-carboxylate peptidase</fullName>
        <ecNumber evidence="9">3.4.19.3</ecNumber>
    </recommendedName>
    <alternativeName>
        <fullName evidence="9">5-oxoprolyl-peptidase</fullName>
    </alternativeName>
    <alternativeName>
        <fullName evidence="9">Pyroglutamyl-peptidase I</fullName>
        <shortName evidence="9">PGP-I</shortName>
        <shortName evidence="9">Pyrase</shortName>
    </alternativeName>
</protein>
<comment type="subcellular location">
    <subcellularLocation>
        <location evidence="3 9">Cytoplasm</location>
    </subcellularLocation>
</comment>
<dbReference type="PANTHER" id="PTHR23402:SF1">
    <property type="entry name" value="PYROGLUTAMYL-PEPTIDASE I"/>
    <property type="match status" value="1"/>
</dbReference>
<evidence type="ECO:0000256" key="9">
    <source>
        <dbReference type="HAMAP-Rule" id="MF_00417"/>
    </source>
</evidence>
<feature type="active site" evidence="9">
    <location>
        <position position="79"/>
    </location>
</feature>
<keyword evidence="5 9" id="KW-0963">Cytoplasm</keyword>
<evidence type="ECO:0000256" key="10">
    <source>
        <dbReference type="PROSITE-ProRule" id="PRU10077"/>
    </source>
</evidence>
<dbReference type="Gene3D" id="3.40.630.20">
    <property type="entry name" value="Peptidase C15, pyroglutamyl peptidase I-like"/>
    <property type="match status" value="1"/>
</dbReference>
<evidence type="ECO:0000256" key="3">
    <source>
        <dbReference type="ARBA" id="ARBA00004496"/>
    </source>
</evidence>
<reference evidence="11" key="2">
    <citation type="submission" date="2021-04" db="EMBL/GenBank/DDBJ databases">
        <authorList>
            <person name="Gilroy R."/>
        </authorList>
    </citation>
    <scope>NUCLEOTIDE SEQUENCE</scope>
    <source>
        <strain evidence="11">CHK187-11901</strain>
    </source>
</reference>
<keyword evidence="8 9" id="KW-0788">Thiol protease</keyword>
<dbReference type="EC" id="3.4.19.3" evidence="9"/>
<evidence type="ECO:0000313" key="12">
    <source>
        <dbReference type="Proteomes" id="UP000823896"/>
    </source>
</evidence>
<dbReference type="Proteomes" id="UP000823896">
    <property type="component" value="Unassembled WGS sequence"/>
</dbReference>
<comment type="similarity">
    <text evidence="4 9">Belongs to the peptidase C15 family.</text>
</comment>
<dbReference type="PIRSF" id="PIRSF015592">
    <property type="entry name" value="Prld-crbxl_pptds"/>
    <property type="match status" value="1"/>
</dbReference>
<gene>
    <name evidence="9 11" type="primary">pcp</name>
    <name evidence="11" type="ORF">H9702_03460</name>
</gene>
<dbReference type="InterPro" id="IPR029762">
    <property type="entry name" value="PGP-I_bact-type"/>
</dbReference>
<dbReference type="GO" id="GO:0016920">
    <property type="term" value="F:pyroglutamyl-peptidase activity"/>
    <property type="evidence" value="ECO:0007669"/>
    <property type="project" value="UniProtKB-UniRule"/>
</dbReference>
<evidence type="ECO:0000256" key="4">
    <source>
        <dbReference type="ARBA" id="ARBA00006641"/>
    </source>
</evidence>
<evidence type="ECO:0000256" key="2">
    <source>
        <dbReference type="ARBA" id="ARBA00002280"/>
    </source>
</evidence>
<reference evidence="11" key="1">
    <citation type="journal article" date="2021" name="PeerJ">
        <title>Extensive microbial diversity within the chicken gut microbiome revealed by metagenomics and culture.</title>
        <authorList>
            <person name="Gilroy R."/>
            <person name="Ravi A."/>
            <person name="Getino M."/>
            <person name="Pursley I."/>
            <person name="Horton D.L."/>
            <person name="Alikhan N.F."/>
            <person name="Baker D."/>
            <person name="Gharbi K."/>
            <person name="Hall N."/>
            <person name="Watson M."/>
            <person name="Adriaenssens E.M."/>
            <person name="Foster-Nyarko E."/>
            <person name="Jarju S."/>
            <person name="Secka A."/>
            <person name="Antonio M."/>
            <person name="Oren A."/>
            <person name="Chaudhuri R.R."/>
            <person name="La Ragione R."/>
            <person name="Hildebrand F."/>
            <person name="Pallen M.J."/>
        </authorList>
    </citation>
    <scope>NUCLEOTIDE SEQUENCE</scope>
    <source>
        <strain evidence="11">CHK187-11901</strain>
    </source>
</reference>
<name>A0A9D2NQJ9_9FIRM</name>
<dbReference type="CDD" id="cd00501">
    <property type="entry name" value="Peptidase_C15"/>
    <property type="match status" value="1"/>
</dbReference>
<dbReference type="GO" id="GO:0005829">
    <property type="term" value="C:cytosol"/>
    <property type="evidence" value="ECO:0007669"/>
    <property type="project" value="InterPro"/>
</dbReference>
<dbReference type="NCBIfam" id="NF009676">
    <property type="entry name" value="PRK13197.1"/>
    <property type="match status" value="1"/>
</dbReference>
<dbReference type="SUPFAM" id="SSF53182">
    <property type="entry name" value="Pyrrolidone carboxyl peptidase (pyroglutamate aminopeptidase)"/>
    <property type="match status" value="1"/>
</dbReference>